<dbReference type="PANTHER" id="PTHR13199">
    <property type="entry name" value="GH03947P"/>
    <property type="match status" value="1"/>
</dbReference>
<dbReference type="OMA" id="CDESSEC"/>
<sequence length="1259" mass="140504">MHSILENDGILSDPYEVLCCMSTLIIEGRIPKVTYDSSNSCETATKLIKPYNEGPHCPNHIKLYSKDTHKCTENNILCIRYNNLRQHLQYLHCTSPSIAVEVSLGPDCLCGELRSQSTLVSTQPSKRDATLEQWIITIESKQCQEPLSPMTVSSVYQAVRSLLHFSQLTAWYMSTNGTKPAHIIYRVVSLDDATYIADDNFISHNLPIVDINKNVSLKISLKTLPRREKIPIVCCPQHSDSSTDSSPLESSSLEEHSKEKNCSSSKPVHLSLSAETKPEILNTTLPLKFQGVRKKTNEAQERKRKKHINLYSAPSPISLDEHSEIEILDGMPVEIKKVTSLEESNILSNKRTMFSDKSMNGYLGETSEADIKKSKPSKLLGNFTKLMEPDRENFEKFDTFTSNYFEQQLVNNHPQLDLKFGLNSLSDSKMNSDFRTKSKMKSSNNSNSNSNCESALDKVNTVDNKSVMDILDDRMQISCAISGKHHCKWDCDEENDLTTPGENVEKPKRRRSLSRVKPSEVVDDLRLGNSDSEKVLHGKFKEVETCSTDFCTPLNENEEGEEEEEAEAEEGGGGEGAIDTDEKSLLTTNFPEKLQKSFPENKQNPIVNFNNPIQIPEEKESTNFLLNCLIKSEEENGEQVDNKKPSTSSPRKEKEEIPLSPSSKWIRRESFESFRKGCDMARDRYSDYSTDSDDEFSDNHSETLNPFLAAIIRTSKRSSSLSTSSSSSSSKTFKMESKSKSSQNSCDNSLENKFINKREDVNLEKAPTNSSNSNNNNNNNNNSNGNNNNNNNNINSNKDSSAGTKKLKDPFKSYLAYKSKIDMKTKGDKCNKMHLNKSLTEEGRGVGGGGGGGGCISRDCKNYLDLRFHRKKPSAVKELYASGSSSKSNEDSNYPKFTQGNLSGLKSICKKLDLKQEGKMIDLIDKSNKCNNISSNNKTIPVPSAHDKLKFRRSLDSAAQLVFHRCSGLPLTSSPAPVRRNNNSFSFDSSLNSVSAIKSALFEPANSLSSEDENESEGSLKSPASPGAWSVVSKQINYLSLSPLPLLGSFEESVLNGRLEPVSTVQGFTAELGASGTFCPRHLHLPVTVFFYTLGDNDKVSAPYLGHINLGKKGYNVPRSGTIQVTLFNPLRTVVKMFVVVYDLTDMPANSHTFLRQRTLYVPTNQKSSASSSSSGYVKGKETPFEQEDYHKYLRYLIHLRFVSGKTGRIYLHTDIRMVIFRKADEDTATALGKQADGETYELRSHTHGPINPKFSPRK</sequence>
<feature type="region of interest" description="Disordered" evidence="2">
    <location>
        <begin position="494"/>
        <end position="518"/>
    </location>
</feature>
<feature type="compositionally biased region" description="Basic and acidic residues" evidence="2">
    <location>
        <begin position="640"/>
        <end position="657"/>
    </location>
</feature>
<evidence type="ECO:0000313" key="4">
    <source>
        <dbReference type="EMBL" id="EEB10834.1"/>
    </source>
</evidence>
<protein>
    <recommendedName>
        <fullName evidence="3">Atos-like conserved domain-containing protein</fullName>
    </recommendedName>
</protein>
<dbReference type="Pfam" id="PF13915">
    <property type="entry name" value="DUF4210"/>
    <property type="match status" value="1"/>
</dbReference>
<dbReference type="CTD" id="8231155"/>
<evidence type="ECO:0000256" key="1">
    <source>
        <dbReference type="ARBA" id="ARBA00034497"/>
    </source>
</evidence>
<comment type="similarity">
    <text evidence="1">Belongs to the ATOS family.</text>
</comment>
<dbReference type="EMBL" id="AAZO01000805">
    <property type="status" value="NOT_ANNOTATED_CDS"/>
    <property type="molecule type" value="Genomic_DNA"/>
</dbReference>
<proteinExistence type="inferred from homology"/>
<dbReference type="Pfam" id="PF13889">
    <property type="entry name" value="Chromosome_seg"/>
    <property type="match status" value="1"/>
</dbReference>
<dbReference type="AlphaFoldDB" id="E0VBS8"/>
<dbReference type="RefSeq" id="XP_002423572.1">
    <property type="nucleotide sequence ID" value="XM_002423527.1"/>
</dbReference>
<reference evidence="5" key="3">
    <citation type="submission" date="2021-02" db="UniProtKB">
        <authorList>
            <consortium name="EnsemblMetazoa"/>
        </authorList>
    </citation>
    <scope>IDENTIFICATION</scope>
    <source>
        <strain evidence="5">USDA</strain>
    </source>
</reference>
<feature type="region of interest" description="Disordered" evidence="2">
    <location>
        <begin position="431"/>
        <end position="454"/>
    </location>
</feature>
<dbReference type="InterPro" id="IPR033473">
    <property type="entry name" value="Atos-like_C"/>
</dbReference>
<evidence type="ECO:0000313" key="5">
    <source>
        <dbReference type="EnsemblMetazoa" id="PHUM067960-PA"/>
    </source>
</evidence>
<feature type="compositionally biased region" description="Acidic residues" evidence="2">
    <location>
        <begin position="556"/>
        <end position="572"/>
    </location>
</feature>
<feature type="region of interest" description="Disordered" evidence="2">
    <location>
        <begin position="235"/>
        <end position="269"/>
    </location>
</feature>
<dbReference type="EMBL" id="DS235039">
    <property type="protein sequence ID" value="EEB10834.1"/>
    <property type="molecule type" value="Genomic_DNA"/>
</dbReference>
<dbReference type="GeneID" id="8231155"/>
<keyword evidence="6" id="KW-1185">Reference proteome</keyword>
<dbReference type="KEGG" id="phu:Phum_PHUM067960"/>
<dbReference type="HOGENOM" id="CLU_257207_0_0_1"/>
<gene>
    <name evidence="5" type="primary">8231155</name>
    <name evidence="4" type="ORF">Phum_PHUM067960</name>
</gene>
<organism>
    <name type="scientific">Pediculus humanus subsp. corporis</name>
    <name type="common">Body louse</name>
    <dbReference type="NCBI Taxonomy" id="121224"/>
    <lineage>
        <taxon>Eukaryota</taxon>
        <taxon>Metazoa</taxon>
        <taxon>Ecdysozoa</taxon>
        <taxon>Arthropoda</taxon>
        <taxon>Hexapoda</taxon>
        <taxon>Insecta</taxon>
        <taxon>Pterygota</taxon>
        <taxon>Neoptera</taxon>
        <taxon>Paraneoptera</taxon>
        <taxon>Psocodea</taxon>
        <taxon>Troctomorpha</taxon>
        <taxon>Phthiraptera</taxon>
        <taxon>Anoplura</taxon>
        <taxon>Pediculidae</taxon>
        <taxon>Pediculus</taxon>
    </lineage>
</organism>
<feature type="region of interest" description="Disordered" evidence="2">
    <location>
        <begin position="635"/>
        <end position="661"/>
    </location>
</feature>
<evidence type="ECO:0000259" key="3">
    <source>
        <dbReference type="SMART" id="SM01177"/>
    </source>
</evidence>
<evidence type="ECO:0000313" key="6">
    <source>
        <dbReference type="Proteomes" id="UP000009046"/>
    </source>
</evidence>
<dbReference type="SMART" id="SM01177">
    <property type="entry name" value="DUF4210"/>
    <property type="match status" value="1"/>
</dbReference>
<dbReference type="InParanoid" id="E0VBS8"/>
<dbReference type="InterPro" id="IPR051506">
    <property type="entry name" value="ATOS_Transcription_Regulators"/>
</dbReference>
<feature type="compositionally biased region" description="Low complexity" evidence="2">
    <location>
        <begin position="442"/>
        <end position="451"/>
    </location>
</feature>
<dbReference type="PANTHER" id="PTHR13199:SF11">
    <property type="entry name" value="PROTEIN ATOSSA"/>
    <property type="match status" value="1"/>
</dbReference>
<feature type="domain" description="Atos-like conserved" evidence="3">
    <location>
        <begin position="1046"/>
        <end position="1105"/>
    </location>
</feature>
<dbReference type="OrthoDB" id="8625101at2759"/>
<feature type="region of interest" description="Disordered" evidence="2">
    <location>
        <begin position="765"/>
        <end position="806"/>
    </location>
</feature>
<dbReference type="InterPro" id="IPR025261">
    <property type="entry name" value="Atos-like_cons_dom"/>
</dbReference>
<feature type="compositionally biased region" description="Low complexity" evidence="2">
    <location>
        <begin position="717"/>
        <end position="732"/>
    </location>
</feature>
<evidence type="ECO:0000256" key="2">
    <source>
        <dbReference type="SAM" id="MobiDB-lite"/>
    </source>
</evidence>
<name>E0VBS8_PEDHC</name>
<reference evidence="4" key="1">
    <citation type="submission" date="2007-04" db="EMBL/GenBank/DDBJ databases">
        <title>Annotation of Pediculus humanus corporis strain USDA.</title>
        <authorList>
            <person name="Kirkness E."/>
            <person name="Hannick L."/>
            <person name="Hass B."/>
            <person name="Bruggner R."/>
            <person name="Lawson D."/>
            <person name="Bidwell S."/>
            <person name="Joardar V."/>
            <person name="Caler E."/>
            <person name="Walenz B."/>
            <person name="Inman J."/>
            <person name="Schobel S."/>
            <person name="Galinsky K."/>
            <person name="Amedeo P."/>
            <person name="Strausberg R."/>
        </authorList>
    </citation>
    <scope>NUCLEOTIDE SEQUENCE</scope>
    <source>
        <strain evidence="4">USDA</strain>
    </source>
</reference>
<reference evidence="4" key="2">
    <citation type="submission" date="2007-04" db="EMBL/GenBank/DDBJ databases">
        <title>The genome of the human body louse.</title>
        <authorList>
            <consortium name="The Human Body Louse Genome Consortium"/>
            <person name="Kirkness E."/>
            <person name="Walenz B."/>
            <person name="Hass B."/>
            <person name="Bruggner R."/>
            <person name="Strausberg R."/>
        </authorList>
    </citation>
    <scope>NUCLEOTIDE SEQUENCE</scope>
    <source>
        <strain evidence="4">USDA</strain>
    </source>
</reference>
<dbReference type="Proteomes" id="UP000009046">
    <property type="component" value="Unassembled WGS sequence"/>
</dbReference>
<dbReference type="VEuPathDB" id="VectorBase:PHUM067960"/>
<feature type="compositionally biased region" description="Low complexity" evidence="2">
    <location>
        <begin position="238"/>
        <end position="251"/>
    </location>
</feature>
<feature type="region of interest" description="Disordered" evidence="2">
    <location>
        <begin position="551"/>
        <end position="581"/>
    </location>
</feature>
<dbReference type="eggNOG" id="KOG2306">
    <property type="taxonomic scope" value="Eukaryota"/>
</dbReference>
<dbReference type="STRING" id="121224.E0VBS8"/>
<feature type="compositionally biased region" description="Low complexity" evidence="2">
    <location>
        <begin position="769"/>
        <end position="797"/>
    </location>
</feature>
<feature type="region of interest" description="Disordered" evidence="2">
    <location>
        <begin position="1008"/>
        <end position="1027"/>
    </location>
</feature>
<feature type="region of interest" description="Disordered" evidence="2">
    <location>
        <begin position="715"/>
        <end position="751"/>
    </location>
</feature>
<dbReference type="EnsemblMetazoa" id="PHUM067960-RA">
    <property type="protein sequence ID" value="PHUM067960-PA"/>
    <property type="gene ID" value="PHUM067960"/>
</dbReference>
<accession>E0VBS8</accession>